<evidence type="ECO:0000256" key="1">
    <source>
        <dbReference type="ARBA" id="ARBA00012513"/>
    </source>
</evidence>
<evidence type="ECO:0000313" key="17">
    <source>
        <dbReference type="Proteomes" id="UP000799539"/>
    </source>
</evidence>
<dbReference type="CDD" id="cd14046">
    <property type="entry name" value="STKc_EIF2AK4_GCN2_rpt2"/>
    <property type="match status" value="1"/>
</dbReference>
<dbReference type="InterPro" id="IPR000719">
    <property type="entry name" value="Prot_kinase_dom"/>
</dbReference>
<dbReference type="Gene3D" id="3.30.200.20">
    <property type="entry name" value="Phosphorylase Kinase, domain 1"/>
    <property type="match status" value="1"/>
</dbReference>
<dbReference type="PANTHER" id="PTHR11042:SF136">
    <property type="entry name" value="EIF-2-ALPHA KINASE GCN2"/>
    <property type="match status" value="1"/>
</dbReference>
<dbReference type="SUPFAM" id="SSF54495">
    <property type="entry name" value="UBC-like"/>
    <property type="match status" value="1"/>
</dbReference>
<dbReference type="Gene3D" id="3.10.110.10">
    <property type="entry name" value="Ubiquitin Conjugating Enzyme"/>
    <property type="match status" value="1"/>
</dbReference>
<name>A0A6A6FF13_9PEZI</name>
<evidence type="ECO:0000256" key="3">
    <source>
        <dbReference type="ARBA" id="ARBA00022679"/>
    </source>
</evidence>
<feature type="binding site" evidence="11">
    <location>
        <position position="571"/>
    </location>
    <ligand>
        <name>ATP</name>
        <dbReference type="ChEBI" id="CHEBI:30616"/>
    </ligand>
</feature>
<dbReference type="InterPro" id="IPR024435">
    <property type="entry name" value="HisRS-related_dom"/>
</dbReference>
<feature type="region of interest" description="Disordered" evidence="13">
    <location>
        <begin position="497"/>
        <end position="538"/>
    </location>
</feature>
<evidence type="ECO:0000256" key="13">
    <source>
        <dbReference type="SAM" id="MobiDB-lite"/>
    </source>
</evidence>
<dbReference type="Pfam" id="PF05773">
    <property type="entry name" value="RWD"/>
    <property type="match status" value="1"/>
</dbReference>
<comment type="catalytic activity">
    <reaction evidence="8">
        <text>L-threonyl-[protein] + ATP = O-phospho-L-threonyl-[protein] + ADP + H(+)</text>
        <dbReference type="Rhea" id="RHEA:46608"/>
        <dbReference type="Rhea" id="RHEA-COMP:11060"/>
        <dbReference type="Rhea" id="RHEA-COMP:11605"/>
        <dbReference type="ChEBI" id="CHEBI:15378"/>
        <dbReference type="ChEBI" id="CHEBI:30013"/>
        <dbReference type="ChEBI" id="CHEBI:30616"/>
        <dbReference type="ChEBI" id="CHEBI:61977"/>
        <dbReference type="ChEBI" id="CHEBI:456216"/>
        <dbReference type="EC" id="2.7.11.1"/>
    </reaction>
</comment>
<dbReference type="OrthoDB" id="341578at2759"/>
<feature type="active site" description="Proton acceptor" evidence="10">
    <location>
        <position position="762"/>
    </location>
</feature>
<dbReference type="CDD" id="cd23823">
    <property type="entry name" value="RWD_GCN2"/>
    <property type="match status" value="1"/>
</dbReference>
<evidence type="ECO:0000256" key="5">
    <source>
        <dbReference type="ARBA" id="ARBA00022777"/>
    </source>
</evidence>
<dbReference type="EMBL" id="ML992674">
    <property type="protein sequence ID" value="KAF2212007.1"/>
    <property type="molecule type" value="Genomic_DNA"/>
</dbReference>
<dbReference type="GO" id="GO:0009893">
    <property type="term" value="P:positive regulation of metabolic process"/>
    <property type="evidence" value="ECO:0007669"/>
    <property type="project" value="UniProtKB-ARBA"/>
</dbReference>
<evidence type="ECO:0000256" key="6">
    <source>
        <dbReference type="ARBA" id="ARBA00022840"/>
    </source>
</evidence>
<keyword evidence="4 11" id="KW-0547">Nucleotide-binding</keyword>
<dbReference type="InterPro" id="IPR016255">
    <property type="entry name" value="Gcn2"/>
</dbReference>
<evidence type="ECO:0000256" key="9">
    <source>
        <dbReference type="ARBA" id="ARBA00048679"/>
    </source>
</evidence>
<dbReference type="InterPro" id="IPR017441">
    <property type="entry name" value="Protein_kinase_ATP_BS"/>
</dbReference>
<keyword evidence="17" id="KW-1185">Reference proteome</keyword>
<dbReference type="GO" id="GO:0005524">
    <property type="term" value="F:ATP binding"/>
    <property type="evidence" value="ECO:0007669"/>
    <property type="project" value="UniProtKB-UniRule"/>
</dbReference>
<comment type="similarity">
    <text evidence="7">Belongs to the protein kinase superfamily. Ser/Thr protein kinase family. GCN2 subfamily.</text>
</comment>
<sequence>MAPKSSKKTTAPAHLLSSPSPTAENAPLDYQETQNDELQALQAIFGDDFQEVSAQGAWQKTTDRSFKLTIRCSEDDELYLVLLVRFSATYPRSPPGLELLESHRLHQRTVDRIQNILRTRPLLLLGEAMIHHIADDIIEALCDAANARQQNALPSLDEERANAQESTAQLAKQAAEAEAQRHVEAEAQKHRELERKVKEELRQENRRKSRMSLGQQADQAPPMPEVVSFGQTAHLRVRRDIVNFSDVALSGALTNSKAVESTFLGRPLATVGPDVPVVAVKRRIVKKPKAVVIELEALLAKVTKLDHPSLLNVLTYRINSHNEATFELLLCREYADRGPLHDWLSMCDLHQAKAQQFTRDLLEGLQYLHQNSMTHGYLCTRSIYITSTPTLSPKLSGFGYSHVLDLRDESVPREWRFPPEIQDSNAADIWQLGTVAVQMFLGIRTTDEYDSPYTLIAEGGLSHLLGVFLNKIFSTKKTPTCFELLSAEVLRTDAPIAQPGTAQPRHHARHSSSGLASPHRRSRHNSTNHSEPLSDSRYLQTFTEKRRLGKGGFGEVVEAYNKLDRNYYAVKKIKQGASNLDQALGEVVLLSRVNHPYVVRYYNVWVEEDASGSTQEDAVFSSDSSSEDDDQVDFGYPSTGGLDFVSNSHTGFEFDDDFENDNDNGDDGIIFEEDDEEEDALDGNGTSTISTSNGSSKLRPRKSRSDSHRFSKILYIQMELCDTRTLADVIRKGINEEDCWRLIRQITDALRAIHQTGIIHRDLKPQNIFIDAGGNPKLGDFGLATITMHSASEVHNGTSSKETNGGMTNSIGTALYVAPELRTGSNVQHTNKVDMYSLGVIFFEMCQHFSTGMERVEELLSLRKKDHILPPAFQADGEKAHQGRLISRLVSHKPKDRPSSEQFLQELPYKIEDEATRKALAGLADPSSDYHRQMMSHLFSHDISGAQQAKAIAWDTKASASIEKPLHVRLRNVVREKLEAIFHRHGAEETRRDFIFPSAVGTHYFTPTVQQVLDASGTLLQLPHDLIMPYARQLARQPATARCTFTFSGAYRDSGGPPRVSVEADFDIANDEEDDTAMNDAEALKVVDEALTELPQFVAPQAAYHLSHGLLIDAILDACRVPSRYQRKVKEMLGNVGYTNNQNIPWPKVRTELRNMGLMDTTLDELQDYDWSLPPRKAFDKLATLMKTADQRIRVKCDTAVEELRRIVHFSEQFGVIRKVFITPRSCHKAEFYATGFIFTAAVAEKKGKRVLAAGGRYDSLIRSQYSSQTNLKQGAVGIQIGIEPIVNLLAQSGAGSKSTFLKDLRQTQQLPKRCDVVVVTNGTENVRGRAIGILKSLWESDVKAELSRAHKSVDSQDYVFIAYLRHETSTTVRVVKTDTPEEAEVEVPISSLPGHLLQELRDRATTKARIPLLRSHSSQHEAEERKDNNVDVLRVDHGGRKVNQYEIIQGAQRALEVSLEDKKASQILAIEARGSILDLVEKTRLSDPESWRNAIQSAQANERKYVGEIQAKLLGYRADGTRDAFLYNFRAREGVWYNLIA</sequence>
<dbReference type="GO" id="GO:0004694">
    <property type="term" value="F:eukaryotic translation initiation factor 2alpha kinase activity"/>
    <property type="evidence" value="ECO:0007669"/>
    <property type="project" value="InterPro"/>
</dbReference>
<accession>A0A6A6FF13</accession>
<feature type="region of interest" description="Disordered" evidence="13">
    <location>
        <begin position="158"/>
        <end position="224"/>
    </location>
</feature>
<feature type="binding site" evidence="12">
    <location>
        <position position="572"/>
    </location>
    <ligand>
        <name>ATP</name>
        <dbReference type="ChEBI" id="CHEBI:30616"/>
    </ligand>
</feature>
<feature type="binding site" evidence="11">
    <location>
        <begin position="548"/>
        <end position="556"/>
    </location>
    <ligand>
        <name>ATP</name>
        <dbReference type="ChEBI" id="CHEBI:30616"/>
    </ligand>
</feature>
<feature type="compositionally biased region" description="Polar residues" evidence="13">
    <location>
        <begin position="527"/>
        <end position="538"/>
    </location>
</feature>
<dbReference type="SMART" id="SM00591">
    <property type="entry name" value="RWD"/>
    <property type="match status" value="1"/>
</dbReference>
<evidence type="ECO:0000256" key="2">
    <source>
        <dbReference type="ARBA" id="ARBA00022527"/>
    </source>
</evidence>
<evidence type="ECO:0000256" key="12">
    <source>
        <dbReference type="PROSITE-ProRule" id="PRU10141"/>
    </source>
</evidence>
<reference evidence="16" key="1">
    <citation type="journal article" date="2020" name="Stud. Mycol.">
        <title>101 Dothideomycetes genomes: a test case for predicting lifestyles and emergence of pathogens.</title>
        <authorList>
            <person name="Haridas S."/>
            <person name="Albert R."/>
            <person name="Binder M."/>
            <person name="Bloem J."/>
            <person name="Labutti K."/>
            <person name="Salamov A."/>
            <person name="Andreopoulos B."/>
            <person name="Baker S."/>
            <person name="Barry K."/>
            <person name="Bills G."/>
            <person name="Bluhm B."/>
            <person name="Cannon C."/>
            <person name="Castanera R."/>
            <person name="Culley D."/>
            <person name="Daum C."/>
            <person name="Ezra D."/>
            <person name="Gonzalez J."/>
            <person name="Henrissat B."/>
            <person name="Kuo A."/>
            <person name="Liang C."/>
            <person name="Lipzen A."/>
            <person name="Lutzoni F."/>
            <person name="Magnuson J."/>
            <person name="Mondo S."/>
            <person name="Nolan M."/>
            <person name="Ohm R."/>
            <person name="Pangilinan J."/>
            <person name="Park H.-J."/>
            <person name="Ramirez L."/>
            <person name="Alfaro M."/>
            <person name="Sun H."/>
            <person name="Tritt A."/>
            <person name="Yoshinaga Y."/>
            <person name="Zwiers L.-H."/>
            <person name="Turgeon B."/>
            <person name="Goodwin S."/>
            <person name="Spatafora J."/>
            <person name="Crous P."/>
            <person name="Grigoriev I."/>
        </authorList>
    </citation>
    <scope>NUCLEOTIDE SEQUENCE</scope>
    <source>
        <strain evidence="16">SCOH1-5</strain>
    </source>
</reference>
<dbReference type="InterPro" id="IPR011009">
    <property type="entry name" value="Kinase-like_dom_sf"/>
</dbReference>
<feature type="compositionally biased region" description="Basic and acidic residues" evidence="13">
    <location>
        <begin position="178"/>
        <end position="206"/>
    </location>
</feature>
<dbReference type="InterPro" id="IPR045864">
    <property type="entry name" value="aa-tRNA-synth_II/BPL/LPL"/>
</dbReference>
<feature type="region of interest" description="Disordered" evidence="13">
    <location>
        <begin position="676"/>
        <end position="704"/>
    </location>
</feature>
<feature type="domain" description="Protein kinase" evidence="14">
    <location>
        <begin position="542"/>
        <end position="910"/>
    </location>
</feature>
<dbReference type="PROSITE" id="PS00107">
    <property type="entry name" value="PROTEIN_KINASE_ATP"/>
    <property type="match status" value="1"/>
</dbReference>
<dbReference type="Proteomes" id="UP000799539">
    <property type="component" value="Unassembled WGS sequence"/>
</dbReference>
<evidence type="ECO:0000259" key="14">
    <source>
        <dbReference type="PROSITE" id="PS50011"/>
    </source>
</evidence>
<dbReference type="SUPFAM" id="SSF56112">
    <property type="entry name" value="Protein kinase-like (PK-like)"/>
    <property type="match status" value="2"/>
</dbReference>
<feature type="compositionally biased region" description="Low complexity" evidence="13">
    <location>
        <begin position="682"/>
        <end position="696"/>
    </location>
</feature>
<keyword evidence="2" id="KW-0723">Serine/threonine-protein kinase</keyword>
<dbReference type="InterPro" id="IPR016135">
    <property type="entry name" value="UBQ-conjugating_enzyme/RWD"/>
</dbReference>
<evidence type="ECO:0000256" key="4">
    <source>
        <dbReference type="ARBA" id="ARBA00022741"/>
    </source>
</evidence>
<keyword evidence="3" id="KW-0808">Transferase</keyword>
<dbReference type="Pfam" id="PF12745">
    <property type="entry name" value="HGTP_anticodon2"/>
    <property type="match status" value="1"/>
</dbReference>
<dbReference type="PROSITE" id="PS50908">
    <property type="entry name" value="RWD"/>
    <property type="match status" value="1"/>
</dbReference>
<evidence type="ECO:0000313" key="16">
    <source>
        <dbReference type="EMBL" id="KAF2212007.1"/>
    </source>
</evidence>
<proteinExistence type="inferred from homology"/>
<dbReference type="InterPro" id="IPR008271">
    <property type="entry name" value="Ser/Thr_kinase_AS"/>
</dbReference>
<dbReference type="GO" id="GO:0000077">
    <property type="term" value="P:DNA damage checkpoint signaling"/>
    <property type="evidence" value="ECO:0007669"/>
    <property type="project" value="InterPro"/>
</dbReference>
<dbReference type="PROSITE" id="PS50011">
    <property type="entry name" value="PROTEIN_KINASE_DOM"/>
    <property type="match status" value="2"/>
</dbReference>
<dbReference type="Gene3D" id="1.10.510.10">
    <property type="entry name" value="Transferase(Phosphotransferase) domain 1"/>
    <property type="match status" value="2"/>
</dbReference>
<evidence type="ECO:0000256" key="11">
    <source>
        <dbReference type="PIRSR" id="PIRSR000660-2"/>
    </source>
</evidence>
<organism evidence="16 17">
    <name type="scientific">Cercospora zeae-maydis SCOH1-5</name>
    <dbReference type="NCBI Taxonomy" id="717836"/>
    <lineage>
        <taxon>Eukaryota</taxon>
        <taxon>Fungi</taxon>
        <taxon>Dikarya</taxon>
        <taxon>Ascomycota</taxon>
        <taxon>Pezizomycotina</taxon>
        <taxon>Dothideomycetes</taxon>
        <taxon>Dothideomycetidae</taxon>
        <taxon>Mycosphaerellales</taxon>
        <taxon>Mycosphaerellaceae</taxon>
        <taxon>Cercospora</taxon>
    </lineage>
</organism>
<comment type="catalytic activity">
    <reaction evidence="9">
        <text>L-seryl-[protein] + ATP = O-phospho-L-seryl-[protein] + ADP + H(+)</text>
        <dbReference type="Rhea" id="RHEA:17989"/>
        <dbReference type="Rhea" id="RHEA-COMP:9863"/>
        <dbReference type="Rhea" id="RHEA-COMP:11604"/>
        <dbReference type="ChEBI" id="CHEBI:15378"/>
        <dbReference type="ChEBI" id="CHEBI:29999"/>
        <dbReference type="ChEBI" id="CHEBI:30616"/>
        <dbReference type="ChEBI" id="CHEBI:83421"/>
        <dbReference type="ChEBI" id="CHEBI:456216"/>
        <dbReference type="EC" id="2.7.11.1"/>
    </reaction>
</comment>
<dbReference type="InterPro" id="IPR006575">
    <property type="entry name" value="RWD_dom"/>
</dbReference>
<protein>
    <recommendedName>
        <fullName evidence="1">non-specific serine/threonine protein kinase</fullName>
        <ecNumber evidence="1">2.7.11.1</ecNumber>
    </recommendedName>
</protein>
<dbReference type="PROSITE" id="PS00108">
    <property type="entry name" value="PROTEIN_KINASE_ST"/>
    <property type="match status" value="1"/>
</dbReference>
<evidence type="ECO:0000256" key="10">
    <source>
        <dbReference type="PIRSR" id="PIRSR000660-1"/>
    </source>
</evidence>
<dbReference type="GO" id="GO:0005634">
    <property type="term" value="C:nucleus"/>
    <property type="evidence" value="ECO:0007669"/>
    <property type="project" value="TreeGrafter"/>
</dbReference>
<dbReference type="FunFam" id="3.10.110.10:FF:000050">
    <property type="entry name" value="eIF-2-alpha kinase GCN2"/>
    <property type="match status" value="1"/>
</dbReference>
<evidence type="ECO:0000256" key="7">
    <source>
        <dbReference type="ARBA" id="ARBA00037982"/>
    </source>
</evidence>
<dbReference type="Gene3D" id="3.30.930.10">
    <property type="entry name" value="Bira Bifunctional Protein, Domain 2"/>
    <property type="match status" value="1"/>
</dbReference>
<dbReference type="GO" id="GO:0005829">
    <property type="term" value="C:cytosol"/>
    <property type="evidence" value="ECO:0007669"/>
    <property type="project" value="TreeGrafter"/>
</dbReference>
<dbReference type="SUPFAM" id="SSF55681">
    <property type="entry name" value="Class II aaRS and biotin synthetases"/>
    <property type="match status" value="1"/>
</dbReference>
<keyword evidence="5" id="KW-0418">Kinase</keyword>
<keyword evidence="6 11" id="KW-0067">ATP-binding</keyword>
<evidence type="ECO:0000259" key="15">
    <source>
        <dbReference type="PROSITE" id="PS50908"/>
    </source>
</evidence>
<dbReference type="SMART" id="SM00220">
    <property type="entry name" value="S_TKc"/>
    <property type="match status" value="1"/>
</dbReference>
<dbReference type="GO" id="GO:1990625">
    <property type="term" value="P:negative regulation of cytoplasmic translational initiation in response to stress"/>
    <property type="evidence" value="ECO:0007669"/>
    <property type="project" value="TreeGrafter"/>
</dbReference>
<gene>
    <name evidence="16" type="ORF">CERZMDRAFT_112279</name>
</gene>
<feature type="domain" description="Protein kinase" evidence="14">
    <location>
        <begin position="244"/>
        <end position="510"/>
    </location>
</feature>
<dbReference type="PANTHER" id="PTHR11042">
    <property type="entry name" value="EUKARYOTIC TRANSLATION INITIATION FACTOR 2-ALPHA KINASE EIF2-ALPHA KINASE -RELATED"/>
    <property type="match status" value="1"/>
</dbReference>
<feature type="region of interest" description="Disordered" evidence="13">
    <location>
        <begin position="1"/>
        <end position="30"/>
    </location>
</feature>
<dbReference type="InterPro" id="IPR050339">
    <property type="entry name" value="CC_SR_Kinase"/>
</dbReference>
<feature type="domain" description="RWD" evidence="15">
    <location>
        <begin position="36"/>
        <end position="144"/>
    </location>
</feature>
<dbReference type="EC" id="2.7.11.1" evidence="1"/>
<dbReference type="PIRSF" id="PIRSF000660">
    <property type="entry name" value="Ser/Thr_PK_GCN2"/>
    <property type="match status" value="1"/>
</dbReference>
<evidence type="ECO:0000256" key="8">
    <source>
        <dbReference type="ARBA" id="ARBA00047899"/>
    </source>
</evidence>
<dbReference type="Pfam" id="PF00069">
    <property type="entry name" value="Pkinase"/>
    <property type="match status" value="3"/>
</dbReference>
<feature type="compositionally biased region" description="Low complexity" evidence="13">
    <location>
        <begin position="168"/>
        <end position="177"/>
    </location>
</feature>